<dbReference type="InterPro" id="IPR001967">
    <property type="entry name" value="Peptidase_S11_N"/>
</dbReference>
<keyword evidence="11" id="KW-1185">Reference proteome</keyword>
<dbReference type="EMBL" id="BMXE01000001">
    <property type="protein sequence ID" value="GHB21898.1"/>
    <property type="molecule type" value="Genomic_DNA"/>
</dbReference>
<accession>A0ABQ3E0P0</accession>
<name>A0ABQ3E0P0_9HYPH</name>
<evidence type="ECO:0000256" key="7">
    <source>
        <dbReference type="RuleBase" id="RU004016"/>
    </source>
</evidence>
<evidence type="ECO:0000256" key="8">
    <source>
        <dbReference type="SAM" id="SignalP"/>
    </source>
</evidence>
<evidence type="ECO:0000256" key="2">
    <source>
        <dbReference type="ARBA" id="ARBA00022729"/>
    </source>
</evidence>
<reference evidence="11" key="1">
    <citation type="journal article" date="2019" name="Int. J. Syst. Evol. Microbiol.">
        <title>The Global Catalogue of Microorganisms (GCM) 10K type strain sequencing project: providing services to taxonomists for standard genome sequencing and annotation.</title>
        <authorList>
            <consortium name="The Broad Institute Genomics Platform"/>
            <consortium name="The Broad Institute Genome Sequencing Center for Infectious Disease"/>
            <person name="Wu L."/>
            <person name="Ma J."/>
        </authorList>
    </citation>
    <scope>NUCLEOTIDE SEQUENCE [LARGE SCALE GENOMIC DNA]</scope>
    <source>
        <strain evidence="11">KCTC 12861</strain>
    </source>
</reference>
<evidence type="ECO:0000256" key="1">
    <source>
        <dbReference type="ARBA" id="ARBA00007164"/>
    </source>
</evidence>
<dbReference type="Pfam" id="PF00768">
    <property type="entry name" value="Peptidase_S11"/>
    <property type="match status" value="1"/>
</dbReference>
<evidence type="ECO:0000256" key="6">
    <source>
        <dbReference type="ARBA" id="ARBA00023316"/>
    </source>
</evidence>
<protein>
    <submittedName>
        <fullName evidence="10">Penicillin-binding protein</fullName>
    </submittedName>
</protein>
<keyword evidence="5" id="KW-0573">Peptidoglycan synthesis</keyword>
<evidence type="ECO:0000313" key="10">
    <source>
        <dbReference type="EMBL" id="GHB21898.1"/>
    </source>
</evidence>
<keyword evidence="2 8" id="KW-0732">Signal</keyword>
<gene>
    <name evidence="10" type="ORF">GCM10007094_07520</name>
</gene>
<feature type="chain" id="PRO_5045040168" evidence="8">
    <location>
        <begin position="26"/>
        <end position="352"/>
    </location>
</feature>
<dbReference type="InterPro" id="IPR012338">
    <property type="entry name" value="Beta-lactam/transpept-like"/>
</dbReference>
<dbReference type="InterPro" id="IPR018044">
    <property type="entry name" value="Peptidase_S11"/>
</dbReference>
<keyword evidence="4" id="KW-0133">Cell shape</keyword>
<sequence>MFCFRNALRKFPAALGLTLITSAYAVPAAATPSLVVNLDTQQVLYAEDAGHPWYPASVTKLMTALVTFEALANEEVTLKSPVVMSPRAMSQQSLKSGLKVGSTMTLQDALYAMLVGSANDVAVALAERVASTEEAFVMRMNAQAQRLGMTASHFVNANGLFDPAQQTSARDLAILAREVYLRFPQYHEVFATSEVFIDREDLTSNNDLLTRLPGTVGMKTGFVCPSGRNIVALTDRDGQRLMAVVLGATTGRERSERAAKLLTEAMNGDLSPNGSNLQDMVNDLQKQPEDMRMRVCSNQSAAYEAEQNKRYPMGIGRNKSYLTASLEPQRHSIRTWQASFGFQAPLPRAKPE</sequence>
<dbReference type="PANTHER" id="PTHR21581">
    <property type="entry name" value="D-ALANYL-D-ALANINE CARBOXYPEPTIDASE"/>
    <property type="match status" value="1"/>
</dbReference>
<comment type="caution">
    <text evidence="10">The sequence shown here is derived from an EMBL/GenBank/DDBJ whole genome shotgun (WGS) entry which is preliminary data.</text>
</comment>
<evidence type="ECO:0000313" key="11">
    <source>
        <dbReference type="Proteomes" id="UP000637980"/>
    </source>
</evidence>
<dbReference type="Gene3D" id="3.40.710.10">
    <property type="entry name" value="DD-peptidase/beta-lactamase superfamily"/>
    <property type="match status" value="1"/>
</dbReference>
<feature type="domain" description="Peptidase S11 D-alanyl-D-alanine carboxypeptidase A N-terminal" evidence="9">
    <location>
        <begin position="28"/>
        <end position="250"/>
    </location>
</feature>
<comment type="similarity">
    <text evidence="1 7">Belongs to the peptidase S11 family.</text>
</comment>
<feature type="signal peptide" evidence="8">
    <location>
        <begin position="1"/>
        <end position="25"/>
    </location>
</feature>
<evidence type="ECO:0000256" key="4">
    <source>
        <dbReference type="ARBA" id="ARBA00022960"/>
    </source>
</evidence>
<dbReference type="SUPFAM" id="SSF56601">
    <property type="entry name" value="beta-lactamase/transpeptidase-like"/>
    <property type="match status" value="1"/>
</dbReference>
<dbReference type="RefSeq" id="WP_189435391.1">
    <property type="nucleotide sequence ID" value="NZ_BMXE01000001.1"/>
</dbReference>
<keyword evidence="6" id="KW-0961">Cell wall biogenesis/degradation</keyword>
<organism evidence="10 11">
    <name type="scientific">Pseudovibrio japonicus</name>
    <dbReference type="NCBI Taxonomy" id="366534"/>
    <lineage>
        <taxon>Bacteria</taxon>
        <taxon>Pseudomonadati</taxon>
        <taxon>Pseudomonadota</taxon>
        <taxon>Alphaproteobacteria</taxon>
        <taxon>Hyphomicrobiales</taxon>
        <taxon>Stappiaceae</taxon>
        <taxon>Pseudovibrio</taxon>
    </lineage>
</organism>
<evidence type="ECO:0000259" key="9">
    <source>
        <dbReference type="Pfam" id="PF00768"/>
    </source>
</evidence>
<evidence type="ECO:0000256" key="5">
    <source>
        <dbReference type="ARBA" id="ARBA00022984"/>
    </source>
</evidence>
<evidence type="ECO:0000256" key="3">
    <source>
        <dbReference type="ARBA" id="ARBA00022801"/>
    </source>
</evidence>
<dbReference type="PRINTS" id="PR00725">
    <property type="entry name" value="DADACBPTASE1"/>
</dbReference>
<dbReference type="Proteomes" id="UP000637980">
    <property type="component" value="Unassembled WGS sequence"/>
</dbReference>
<proteinExistence type="inferred from homology"/>
<dbReference type="PANTHER" id="PTHR21581:SF6">
    <property type="entry name" value="TRAFFICKING PROTEIN PARTICLE COMPLEX SUBUNIT 12"/>
    <property type="match status" value="1"/>
</dbReference>
<keyword evidence="3" id="KW-0378">Hydrolase</keyword>